<protein>
    <submittedName>
        <fullName evidence="2">Endo alpha-1,4 polygalactosaminidase</fullName>
    </submittedName>
</protein>
<organism evidence="2 3">
    <name type="scientific">Prauserella cavernicola</name>
    <dbReference type="NCBI Taxonomy" id="2800127"/>
    <lineage>
        <taxon>Bacteria</taxon>
        <taxon>Bacillati</taxon>
        <taxon>Actinomycetota</taxon>
        <taxon>Actinomycetes</taxon>
        <taxon>Pseudonocardiales</taxon>
        <taxon>Pseudonocardiaceae</taxon>
        <taxon>Prauserella</taxon>
    </lineage>
</organism>
<evidence type="ECO:0000259" key="1">
    <source>
        <dbReference type="Pfam" id="PF03537"/>
    </source>
</evidence>
<name>A0A934QUQ0_9PSEU</name>
<comment type="caution">
    <text evidence="2">The sequence shown here is derived from an EMBL/GenBank/DDBJ whole genome shotgun (WGS) entry which is preliminary data.</text>
</comment>
<dbReference type="SUPFAM" id="SSF51445">
    <property type="entry name" value="(Trans)glycosidases"/>
    <property type="match status" value="1"/>
</dbReference>
<dbReference type="InterPro" id="IPR013785">
    <property type="entry name" value="Aldolase_TIM"/>
</dbReference>
<dbReference type="PANTHER" id="PTHR35273:SF2">
    <property type="entry name" value="ALPHA-GALACTOSIDASE"/>
    <property type="match status" value="1"/>
</dbReference>
<sequence length="254" mass="27615">MACGAPTGQAGQAWPEGARFDYQLGAAYPPGDGVGLVVRDSTAEPAEGAYNVCYVNGFQSQPQDRDLWLEDRRDLVLSGDDGEPVTDPAWPDELILDTSTPAKRERLAEFAGEVVARCADSGFQAIEVDNLDSYTRSAGALDVEDNLALAAELARIAHEHGVLIGQKNAAELGERGRDEAGFDFAVAEECVRWDECSAYTDVYGQAVLDIEYTDDLEGPFREACERVPTPRSTILRDRDLVGPDERGYTYDACP</sequence>
<evidence type="ECO:0000313" key="2">
    <source>
        <dbReference type="EMBL" id="MBK1785959.1"/>
    </source>
</evidence>
<dbReference type="InterPro" id="IPR004352">
    <property type="entry name" value="GH114_TIM-barrel"/>
</dbReference>
<dbReference type="EMBL" id="JAENJH010000003">
    <property type="protein sequence ID" value="MBK1785959.1"/>
    <property type="molecule type" value="Genomic_DNA"/>
</dbReference>
<dbReference type="Proteomes" id="UP000635245">
    <property type="component" value="Unassembled WGS sequence"/>
</dbReference>
<gene>
    <name evidence="2" type="ORF">JHE00_16630</name>
</gene>
<accession>A0A934QUQ0</accession>
<keyword evidence="3" id="KW-1185">Reference proteome</keyword>
<feature type="domain" description="Glycoside-hydrolase family GH114 TIM-barrel" evidence="1">
    <location>
        <begin position="20"/>
        <end position="241"/>
    </location>
</feature>
<dbReference type="AlphaFoldDB" id="A0A934QUQ0"/>
<dbReference type="PANTHER" id="PTHR35273">
    <property type="entry name" value="ALPHA-1,4 POLYGALACTOSAMINIDASE, PUTATIVE (AFU_ORTHOLOGUE AFUA_3G07890)-RELATED"/>
    <property type="match status" value="1"/>
</dbReference>
<dbReference type="InterPro" id="IPR017853">
    <property type="entry name" value="GH"/>
</dbReference>
<proteinExistence type="predicted"/>
<dbReference type="Gene3D" id="3.20.20.70">
    <property type="entry name" value="Aldolase class I"/>
    <property type="match status" value="1"/>
</dbReference>
<reference evidence="2" key="1">
    <citation type="submission" date="2020-12" db="EMBL/GenBank/DDBJ databases">
        <title>Prauserella sp. ASG 168, a novel actinomycete isolated from cave rock.</title>
        <authorList>
            <person name="Suriyachadkun C."/>
        </authorList>
    </citation>
    <scope>NUCLEOTIDE SEQUENCE</scope>
    <source>
        <strain evidence="2">ASG 168</strain>
    </source>
</reference>
<dbReference type="Pfam" id="PF03537">
    <property type="entry name" value="Glyco_hydro_114"/>
    <property type="match status" value="1"/>
</dbReference>
<evidence type="ECO:0000313" key="3">
    <source>
        <dbReference type="Proteomes" id="UP000635245"/>
    </source>
</evidence>